<comment type="similarity">
    <text evidence="1 4">Belongs to the tRNA pseudouridine synthase TruA family.</text>
</comment>
<evidence type="ECO:0000256" key="2">
    <source>
        <dbReference type="ARBA" id="ARBA00022694"/>
    </source>
</evidence>
<dbReference type="InterPro" id="IPR020103">
    <property type="entry name" value="PsdUridine_synth_cat_dom_sf"/>
</dbReference>
<name>A0A5B8MS95_9CHLO</name>
<dbReference type="GO" id="GO:0160147">
    <property type="term" value="F:tRNA pseudouridine(38-40) synthase activity"/>
    <property type="evidence" value="ECO:0007669"/>
    <property type="project" value="UniProtKB-EC"/>
</dbReference>
<keyword evidence="2 4" id="KW-0819">tRNA processing</keyword>
<dbReference type="Gene3D" id="3.30.70.580">
    <property type="entry name" value="Pseudouridine synthase I, catalytic domain, N-terminal subdomain"/>
    <property type="match status" value="1"/>
</dbReference>
<evidence type="ECO:0000259" key="5">
    <source>
        <dbReference type="Pfam" id="PF01416"/>
    </source>
</evidence>
<dbReference type="AlphaFoldDB" id="A0A5B8MS95"/>
<gene>
    <name evidence="6" type="ORF">A3770_07p48080</name>
</gene>
<dbReference type="STRING" id="1764295.A0A5B8MS95"/>
<dbReference type="InterPro" id="IPR020095">
    <property type="entry name" value="PsdUridine_synth_TruA_C"/>
</dbReference>
<dbReference type="Proteomes" id="UP000316726">
    <property type="component" value="Chromosome 7"/>
</dbReference>
<evidence type="ECO:0000313" key="6">
    <source>
        <dbReference type="EMBL" id="QDZ22290.1"/>
    </source>
</evidence>
<accession>A0A5B8MS95</accession>
<dbReference type="OrthoDB" id="515421at2759"/>
<feature type="domain" description="Pseudouridine synthase I TruA alpha/beta" evidence="5">
    <location>
        <begin position="80"/>
        <end position="180"/>
    </location>
</feature>
<dbReference type="PANTHER" id="PTHR11142">
    <property type="entry name" value="PSEUDOURIDYLATE SYNTHASE"/>
    <property type="match status" value="1"/>
</dbReference>
<feature type="domain" description="Pseudouridine synthase I TruA alpha/beta" evidence="5">
    <location>
        <begin position="236"/>
        <end position="323"/>
    </location>
</feature>
<reference evidence="6 7" key="1">
    <citation type="submission" date="2018-07" db="EMBL/GenBank/DDBJ databases">
        <title>The complete nuclear genome of the prasinophyte Chloropicon primus (CCMP1205).</title>
        <authorList>
            <person name="Pombert J.-F."/>
            <person name="Otis C."/>
            <person name="Turmel M."/>
            <person name="Lemieux C."/>
        </authorList>
    </citation>
    <scope>NUCLEOTIDE SEQUENCE [LARGE SCALE GENOMIC DNA]</scope>
    <source>
        <strain evidence="6 7">CCMP1205</strain>
    </source>
</reference>
<dbReference type="EMBL" id="CP031040">
    <property type="protein sequence ID" value="QDZ22290.1"/>
    <property type="molecule type" value="Genomic_DNA"/>
</dbReference>
<organism evidence="6 7">
    <name type="scientific">Chloropicon primus</name>
    <dbReference type="NCBI Taxonomy" id="1764295"/>
    <lineage>
        <taxon>Eukaryota</taxon>
        <taxon>Viridiplantae</taxon>
        <taxon>Chlorophyta</taxon>
        <taxon>Chloropicophyceae</taxon>
        <taxon>Chloropicales</taxon>
        <taxon>Chloropicaceae</taxon>
        <taxon>Chloropicon</taxon>
    </lineage>
</organism>
<dbReference type="EC" id="5.4.99.12" evidence="4"/>
<dbReference type="Pfam" id="PF01416">
    <property type="entry name" value="PseudoU_synth_1"/>
    <property type="match status" value="2"/>
</dbReference>
<dbReference type="Gene3D" id="3.30.70.660">
    <property type="entry name" value="Pseudouridine synthase I, catalytic domain, C-terminal subdomain"/>
    <property type="match status" value="1"/>
</dbReference>
<keyword evidence="3 4" id="KW-0413">Isomerase</keyword>
<evidence type="ECO:0000256" key="4">
    <source>
        <dbReference type="RuleBase" id="RU003792"/>
    </source>
</evidence>
<evidence type="ECO:0000313" key="7">
    <source>
        <dbReference type="Proteomes" id="UP000316726"/>
    </source>
</evidence>
<evidence type="ECO:0000256" key="3">
    <source>
        <dbReference type="ARBA" id="ARBA00023235"/>
    </source>
</evidence>
<evidence type="ECO:0000256" key="1">
    <source>
        <dbReference type="ARBA" id="ARBA00009375"/>
    </source>
</evidence>
<protein>
    <recommendedName>
        <fullName evidence="4">tRNA pseudouridine synthase</fullName>
        <ecNumber evidence="4">5.4.99.12</ecNumber>
    </recommendedName>
</protein>
<dbReference type="SUPFAM" id="SSF55120">
    <property type="entry name" value="Pseudouridine synthase"/>
    <property type="match status" value="1"/>
</dbReference>
<comment type="catalytic activity">
    <reaction evidence="4">
        <text>uridine(38/39/40) in tRNA = pseudouridine(38/39/40) in tRNA</text>
        <dbReference type="Rhea" id="RHEA:22376"/>
        <dbReference type="Rhea" id="RHEA-COMP:10085"/>
        <dbReference type="Rhea" id="RHEA-COMP:10087"/>
        <dbReference type="ChEBI" id="CHEBI:65314"/>
        <dbReference type="ChEBI" id="CHEBI:65315"/>
        <dbReference type="EC" id="5.4.99.12"/>
    </reaction>
</comment>
<dbReference type="GO" id="GO:0031119">
    <property type="term" value="P:tRNA pseudouridine synthesis"/>
    <property type="evidence" value="ECO:0007669"/>
    <property type="project" value="TreeGrafter"/>
</dbReference>
<keyword evidence="7" id="KW-1185">Reference proteome</keyword>
<dbReference type="InterPro" id="IPR001406">
    <property type="entry name" value="PsdUridine_synth_TruA"/>
</dbReference>
<dbReference type="InterPro" id="IPR020097">
    <property type="entry name" value="PsdUridine_synth_TruA_a/b_dom"/>
</dbReference>
<dbReference type="GO" id="GO:0003723">
    <property type="term" value="F:RNA binding"/>
    <property type="evidence" value="ECO:0007669"/>
    <property type="project" value="InterPro"/>
</dbReference>
<dbReference type="InterPro" id="IPR020094">
    <property type="entry name" value="TruA/RsuA/RluB/E/F_N"/>
</dbReference>
<sequence>MEGRARTGNSWVKGFLENKRSWEVVDGFYAKAVRNREILNPLVPADLLRRVEKRAECTHGAGKPKGGRAKKEERTTYKATVGYHGTRYCGYSWQKGKVHTVEAHLQRRLWPELEKQPVLSCSGRTDKGVHSVGQVCSFYSWKDIPLDHLGRALAEPDPESGNELGVYHIEKVPRKFHATFSCFWRYYMYIIPNEEKDISSHHLRLLLAPLEGKELSYDGFARDTPKGKNPNCVLHCCRVTDSSIEVDGKRVDVVLVHLVGNRFLRRMVRIVVSTLVKEAVEIQRSEGDSEWNKMADLAEMEDRTVTQTPAPACGLCLVRVGYEPWEDS</sequence>
<dbReference type="PANTHER" id="PTHR11142:SF10">
    <property type="entry name" value="TRNA PSEUDOURIDINE SYNTHASE"/>
    <property type="match status" value="1"/>
</dbReference>
<proteinExistence type="inferred from homology"/>